<proteinExistence type="predicted"/>
<dbReference type="PROSITE" id="PS50994">
    <property type="entry name" value="INTEGRASE"/>
    <property type="match status" value="1"/>
</dbReference>
<evidence type="ECO:0000313" key="3">
    <source>
        <dbReference type="Proteomes" id="UP000694558"/>
    </source>
</evidence>
<dbReference type="InterPro" id="IPR036397">
    <property type="entry name" value="RNaseH_sf"/>
</dbReference>
<dbReference type="InterPro" id="IPR012337">
    <property type="entry name" value="RNaseH-like_sf"/>
</dbReference>
<dbReference type="Gene3D" id="3.30.420.10">
    <property type="entry name" value="Ribonuclease H-like superfamily/Ribonuclease H"/>
    <property type="match status" value="1"/>
</dbReference>
<organism evidence="2 3">
    <name type="scientific">Scophthalmus maximus</name>
    <name type="common">Turbot</name>
    <name type="synonym">Psetta maxima</name>
    <dbReference type="NCBI Taxonomy" id="52904"/>
    <lineage>
        <taxon>Eukaryota</taxon>
        <taxon>Metazoa</taxon>
        <taxon>Chordata</taxon>
        <taxon>Craniata</taxon>
        <taxon>Vertebrata</taxon>
        <taxon>Euteleostomi</taxon>
        <taxon>Actinopterygii</taxon>
        <taxon>Neopterygii</taxon>
        <taxon>Teleostei</taxon>
        <taxon>Neoteleostei</taxon>
        <taxon>Acanthomorphata</taxon>
        <taxon>Carangaria</taxon>
        <taxon>Pleuronectiformes</taxon>
        <taxon>Pleuronectoidei</taxon>
        <taxon>Scophthalmidae</taxon>
        <taxon>Scophthalmus</taxon>
    </lineage>
</organism>
<dbReference type="InterPro" id="IPR058913">
    <property type="entry name" value="Integrase_dom_put"/>
</dbReference>
<name>A0A8D3BS81_SCOMX</name>
<dbReference type="PANTHER" id="PTHR46791:SF5">
    <property type="entry name" value="CLR5 DOMAIN-CONTAINING PROTEIN-RELATED"/>
    <property type="match status" value="1"/>
</dbReference>
<dbReference type="PANTHER" id="PTHR46791">
    <property type="entry name" value="EXPRESSED PROTEIN"/>
    <property type="match status" value="1"/>
</dbReference>
<reference evidence="2" key="2">
    <citation type="submission" date="2025-08" db="UniProtKB">
        <authorList>
            <consortium name="Ensembl"/>
        </authorList>
    </citation>
    <scope>IDENTIFICATION</scope>
</reference>
<sequence>MALRNFLTDCNQTFQYCVRLATSDDDETRRASLARMRTMQSSLRWARGRLVETGLAGQLLDVIEEFLQDTGEDRQIPVSQGYSAPRIRGRVGQPRCLITEEQLQFLLSFNFTVQQIADILGVSRRTVTQRLRQHNITIRGRYSNMTNAELDERVIDLVHGNDELGPDAVRARLFGEGIVVQRRRVRQSLLRTNPAGAALRAMSHRLHRRKYRVAGPNSLWHLDGNHKLIRWRIVIHGGIDGFSRMIVFLQASNNNRSSTVMEQFVQAVDQFGVPSRVRCDHGGENNAVCLFMDVFRGTARGSALRGRSTHNQRIERLWRDVWNGLSNVYHSLFTLLEQDGILDINSETHLWALQYVYMPRIDRDLQHFVNQWNHHGLRTTRYMSPYRMFVRGCLRLQSQNLTGVQGLFGADEGPADEQPAEQAVRPPVPTFNWPERVAVPANTFAVEPGRLQELQHRVDPLAGSRDRMGVDLLQEVLSFLLS</sequence>
<feature type="domain" description="Integrase catalytic" evidence="1">
    <location>
        <begin position="212"/>
        <end position="393"/>
    </location>
</feature>
<protein>
    <recommendedName>
        <fullName evidence="1">Integrase catalytic domain-containing protein</fullName>
    </recommendedName>
</protein>
<dbReference type="KEGG" id="smau:118302737"/>
<accession>A0A8D3BS81</accession>
<gene>
    <name evidence="2" type="primary">LOC118302737</name>
</gene>
<evidence type="ECO:0000313" key="2">
    <source>
        <dbReference type="Ensembl" id="ENSSMAP00000037889.1"/>
    </source>
</evidence>
<dbReference type="AlphaFoldDB" id="A0A8D3BS81"/>
<dbReference type="Ensembl" id="ENSSMAT00000049694.1">
    <property type="protein sequence ID" value="ENSSMAP00000037889.1"/>
    <property type="gene ID" value="ENSSMAG00000032802.1"/>
</dbReference>
<dbReference type="Proteomes" id="UP000694558">
    <property type="component" value="Chromosome 5"/>
</dbReference>
<dbReference type="GeneID" id="118302737"/>
<dbReference type="SUPFAM" id="SSF53098">
    <property type="entry name" value="Ribonuclease H-like"/>
    <property type="match status" value="1"/>
</dbReference>
<evidence type="ECO:0000259" key="1">
    <source>
        <dbReference type="PROSITE" id="PS50994"/>
    </source>
</evidence>
<dbReference type="Pfam" id="PF24764">
    <property type="entry name" value="rva_4"/>
    <property type="match status" value="1"/>
</dbReference>
<dbReference type="RefSeq" id="XP_035485015.1">
    <property type="nucleotide sequence ID" value="XM_035629122.2"/>
</dbReference>
<dbReference type="GO" id="GO:0015074">
    <property type="term" value="P:DNA integration"/>
    <property type="evidence" value="ECO:0007669"/>
    <property type="project" value="InterPro"/>
</dbReference>
<dbReference type="GO" id="GO:0003676">
    <property type="term" value="F:nucleic acid binding"/>
    <property type="evidence" value="ECO:0007669"/>
    <property type="project" value="InterPro"/>
</dbReference>
<dbReference type="InterPro" id="IPR001584">
    <property type="entry name" value="Integrase_cat-core"/>
</dbReference>
<dbReference type="OrthoDB" id="2686689at2759"/>
<reference evidence="2" key="1">
    <citation type="submission" date="2023-05" db="EMBL/GenBank/DDBJ databases">
        <title>High-quality long-read genome of Scophthalmus maximus.</title>
        <authorList>
            <person name="Lien S."/>
            <person name="Martinez P."/>
        </authorList>
    </citation>
    <scope>NUCLEOTIDE SEQUENCE [LARGE SCALE GENOMIC DNA]</scope>
</reference>
<dbReference type="GeneTree" id="ENSGT00940000165266"/>